<protein>
    <recommendedName>
        <fullName evidence="10">Bidirectional sugar transporter SWEET</fullName>
    </recommendedName>
</protein>
<comment type="subcellular location">
    <subcellularLocation>
        <location evidence="1 10">Cell membrane</location>
        <topology evidence="1 10">Multi-pass membrane protein</topology>
    </subcellularLocation>
</comment>
<evidence type="ECO:0000256" key="8">
    <source>
        <dbReference type="ARBA" id="ARBA00022989"/>
    </source>
</evidence>
<keyword evidence="3 10" id="KW-0813">Transport</keyword>
<feature type="transmembrane region" description="Helical" evidence="10">
    <location>
        <begin position="105"/>
        <end position="130"/>
    </location>
</feature>
<dbReference type="FunFam" id="1.20.1280.290:FF:000002">
    <property type="entry name" value="Bidirectional sugar transporter SWEET"/>
    <property type="match status" value="1"/>
</dbReference>
<feature type="transmembrane region" description="Helical" evidence="10">
    <location>
        <begin position="79"/>
        <end position="99"/>
    </location>
</feature>
<feature type="transmembrane region" description="Helical" evidence="10">
    <location>
        <begin position="200"/>
        <end position="222"/>
    </location>
</feature>
<dbReference type="InterPro" id="IPR047664">
    <property type="entry name" value="SWEET"/>
</dbReference>
<proteinExistence type="inferred from homology"/>
<accession>A0AAV1DBV2</accession>
<dbReference type="EMBL" id="OX459122">
    <property type="protein sequence ID" value="CAI9105359.1"/>
    <property type="molecule type" value="Genomic_DNA"/>
</dbReference>
<name>A0AAV1DBV2_OLDCO</name>
<dbReference type="PANTHER" id="PTHR10791">
    <property type="entry name" value="RAG1-ACTIVATING PROTEIN 1"/>
    <property type="match status" value="1"/>
</dbReference>
<keyword evidence="12" id="KW-1185">Reference proteome</keyword>
<evidence type="ECO:0000313" key="11">
    <source>
        <dbReference type="EMBL" id="CAI9105359.1"/>
    </source>
</evidence>
<feature type="transmembrane region" description="Helical" evidence="10">
    <location>
        <begin position="228"/>
        <end position="249"/>
    </location>
</feature>
<reference evidence="11" key="1">
    <citation type="submission" date="2023-03" db="EMBL/GenBank/DDBJ databases">
        <authorList>
            <person name="Julca I."/>
        </authorList>
    </citation>
    <scope>NUCLEOTIDE SEQUENCE</scope>
</reference>
<keyword evidence="7" id="KW-0677">Repeat</keyword>
<dbReference type="PANTHER" id="PTHR10791:SF44">
    <property type="entry name" value="BIDIRECTIONAL SUGAR TRANSPORTER SWEET1"/>
    <property type="match status" value="1"/>
</dbReference>
<evidence type="ECO:0000256" key="5">
    <source>
        <dbReference type="ARBA" id="ARBA00022597"/>
    </source>
</evidence>
<feature type="transmembrane region" description="Helical" evidence="10">
    <location>
        <begin position="44"/>
        <end position="67"/>
    </location>
</feature>
<organism evidence="11 12">
    <name type="scientific">Oldenlandia corymbosa var. corymbosa</name>
    <dbReference type="NCBI Taxonomy" id="529605"/>
    <lineage>
        <taxon>Eukaryota</taxon>
        <taxon>Viridiplantae</taxon>
        <taxon>Streptophyta</taxon>
        <taxon>Embryophyta</taxon>
        <taxon>Tracheophyta</taxon>
        <taxon>Spermatophyta</taxon>
        <taxon>Magnoliopsida</taxon>
        <taxon>eudicotyledons</taxon>
        <taxon>Gunneridae</taxon>
        <taxon>Pentapetalae</taxon>
        <taxon>asterids</taxon>
        <taxon>lamiids</taxon>
        <taxon>Gentianales</taxon>
        <taxon>Rubiaceae</taxon>
        <taxon>Rubioideae</taxon>
        <taxon>Spermacoceae</taxon>
        <taxon>Hedyotis-Oldenlandia complex</taxon>
        <taxon>Oldenlandia</taxon>
    </lineage>
</organism>
<evidence type="ECO:0000256" key="7">
    <source>
        <dbReference type="ARBA" id="ARBA00022737"/>
    </source>
</evidence>
<evidence type="ECO:0000256" key="3">
    <source>
        <dbReference type="ARBA" id="ARBA00022448"/>
    </source>
</evidence>
<sequence length="289" mass="32091">MTTLIYSTTKVHNLCVCVCVIKRIQTLLVTLIHPFSSPEMENNVQFVVGIFGNAFALFLFLAPAITFKRIIKKRDTEKFSGVPYVMTLLNTLISSWYGLPFVSPHNLLVATVNGAGAAIELFYVLTFLCFAPKKEKLKIFGLVVLALTVFGADVFISIFALEGEKRKLFCGLAATIFSIIMYASPLTIIRLVIKTKSVEFMPFFLSLFVFLAGTSWLVFGILGKDPFVAIPSAFGCGFGAVQLMLYAIYHDNKRGGASESIELKDDDLKNDDKPHQFVEKEIDVGIERV</sequence>
<keyword evidence="9 10" id="KW-0472">Membrane</keyword>
<comment type="similarity">
    <text evidence="2 10">Belongs to the SWEET sugar transporter family.</text>
</comment>
<dbReference type="GO" id="GO:0051260">
    <property type="term" value="P:protein homooligomerization"/>
    <property type="evidence" value="ECO:0007669"/>
    <property type="project" value="UniProtKB-ARBA"/>
</dbReference>
<evidence type="ECO:0000256" key="1">
    <source>
        <dbReference type="ARBA" id="ARBA00004651"/>
    </source>
</evidence>
<dbReference type="GO" id="GO:0051119">
    <property type="term" value="F:sugar transmembrane transporter activity"/>
    <property type="evidence" value="ECO:0007669"/>
    <property type="project" value="InterPro"/>
</dbReference>
<keyword evidence="5 10" id="KW-0762">Sugar transport</keyword>
<keyword evidence="4" id="KW-1003">Cell membrane</keyword>
<evidence type="ECO:0000256" key="9">
    <source>
        <dbReference type="ARBA" id="ARBA00023136"/>
    </source>
</evidence>
<feature type="transmembrane region" description="Helical" evidence="10">
    <location>
        <begin position="172"/>
        <end position="193"/>
    </location>
</feature>
<keyword evidence="6 10" id="KW-0812">Transmembrane</keyword>
<evidence type="ECO:0000256" key="4">
    <source>
        <dbReference type="ARBA" id="ARBA00022475"/>
    </source>
</evidence>
<dbReference type="Pfam" id="PF03083">
    <property type="entry name" value="MtN3_slv"/>
    <property type="match status" value="2"/>
</dbReference>
<comment type="function">
    <text evidence="10">Mediates both low-affinity uptake and efflux of sugar across the membrane.</text>
</comment>
<dbReference type="AlphaFoldDB" id="A0AAV1DBV2"/>
<dbReference type="Gene3D" id="1.20.1280.290">
    <property type="match status" value="2"/>
</dbReference>
<dbReference type="InterPro" id="IPR004316">
    <property type="entry name" value="SWEET_rpt"/>
</dbReference>
<gene>
    <name evidence="11" type="ORF">OLC1_LOCUS14076</name>
</gene>
<dbReference type="GO" id="GO:0005886">
    <property type="term" value="C:plasma membrane"/>
    <property type="evidence" value="ECO:0007669"/>
    <property type="project" value="UniProtKB-SubCell"/>
</dbReference>
<evidence type="ECO:0000256" key="10">
    <source>
        <dbReference type="RuleBase" id="RU910715"/>
    </source>
</evidence>
<dbReference type="Proteomes" id="UP001161247">
    <property type="component" value="Chromosome 5"/>
</dbReference>
<dbReference type="FunFam" id="1.20.1280.290:FF:000014">
    <property type="entry name" value="Bidirectional sugar transporter SWEET"/>
    <property type="match status" value="1"/>
</dbReference>
<keyword evidence="8 10" id="KW-1133">Transmembrane helix</keyword>
<evidence type="ECO:0000313" key="12">
    <source>
        <dbReference type="Proteomes" id="UP001161247"/>
    </source>
</evidence>
<evidence type="ECO:0000256" key="2">
    <source>
        <dbReference type="ARBA" id="ARBA00007809"/>
    </source>
</evidence>
<evidence type="ECO:0000256" key="6">
    <source>
        <dbReference type="ARBA" id="ARBA00022692"/>
    </source>
</evidence>
<feature type="transmembrane region" description="Helical" evidence="10">
    <location>
        <begin position="139"/>
        <end position="160"/>
    </location>
</feature>